<feature type="domain" description="O-methyltransferase C-terminal" evidence="5">
    <location>
        <begin position="134"/>
        <end position="198"/>
    </location>
</feature>
<dbReference type="PROSITE" id="PS51683">
    <property type="entry name" value="SAM_OMT_II"/>
    <property type="match status" value="2"/>
</dbReference>
<accession>A0AAW1WSX0</accession>
<dbReference type="Pfam" id="PF08100">
    <property type="entry name" value="Dimerisation"/>
    <property type="match status" value="1"/>
</dbReference>
<keyword evidence="3" id="KW-0949">S-adenosyl-L-methionine</keyword>
<dbReference type="SUPFAM" id="SSF53335">
    <property type="entry name" value="S-adenosyl-L-methionine-dependent methyltransferases"/>
    <property type="match status" value="1"/>
</dbReference>
<keyword evidence="1" id="KW-0489">Methyltransferase</keyword>
<dbReference type="InterPro" id="IPR016461">
    <property type="entry name" value="COMT-like"/>
</dbReference>
<keyword evidence="8" id="KW-1185">Reference proteome</keyword>
<dbReference type="PIRSF" id="PIRSF005739">
    <property type="entry name" value="O-mtase"/>
    <property type="match status" value="1"/>
</dbReference>
<dbReference type="PANTHER" id="PTHR11746">
    <property type="entry name" value="O-METHYLTRANSFERASE"/>
    <property type="match status" value="1"/>
</dbReference>
<dbReference type="SUPFAM" id="SSF46785">
    <property type="entry name" value="Winged helix' DNA-binding domain"/>
    <property type="match status" value="1"/>
</dbReference>
<dbReference type="Gene3D" id="3.40.50.150">
    <property type="entry name" value="Vaccinia Virus protein VP39"/>
    <property type="match status" value="2"/>
</dbReference>
<reference evidence="7 8" key="1">
    <citation type="journal article" date="2023" name="G3 (Bethesda)">
        <title>A chromosome-length genome assembly and annotation of blackberry (Rubus argutus, cv. 'Hillquist').</title>
        <authorList>
            <person name="Bruna T."/>
            <person name="Aryal R."/>
            <person name="Dudchenko O."/>
            <person name="Sargent D.J."/>
            <person name="Mead D."/>
            <person name="Buti M."/>
            <person name="Cavallini A."/>
            <person name="Hytonen T."/>
            <person name="Andres J."/>
            <person name="Pham M."/>
            <person name="Weisz D."/>
            <person name="Mascagni F."/>
            <person name="Usai G."/>
            <person name="Natali L."/>
            <person name="Bassil N."/>
            <person name="Fernandez G.E."/>
            <person name="Lomsadze A."/>
            <person name="Armour M."/>
            <person name="Olukolu B."/>
            <person name="Poorten T."/>
            <person name="Britton C."/>
            <person name="Davik J."/>
            <person name="Ashrafi H."/>
            <person name="Aiden E.L."/>
            <person name="Borodovsky M."/>
            <person name="Worthington M."/>
        </authorList>
    </citation>
    <scope>NUCLEOTIDE SEQUENCE [LARGE SCALE GENOMIC DNA]</scope>
    <source>
        <strain evidence="7">PI 553951</strain>
    </source>
</reference>
<evidence type="ECO:0000313" key="8">
    <source>
        <dbReference type="Proteomes" id="UP001457282"/>
    </source>
</evidence>
<keyword evidence="2" id="KW-0808">Transferase</keyword>
<dbReference type="FunFam" id="1.10.10.10:FF:000357">
    <property type="entry name" value="Caffeic acid 3-O-methyltransferase"/>
    <property type="match status" value="1"/>
</dbReference>
<dbReference type="GO" id="GO:0008171">
    <property type="term" value="F:O-methyltransferase activity"/>
    <property type="evidence" value="ECO:0007669"/>
    <property type="project" value="InterPro"/>
</dbReference>
<name>A0AAW1WSX0_RUBAR</name>
<organism evidence="7 8">
    <name type="scientific">Rubus argutus</name>
    <name type="common">Southern blackberry</name>
    <dbReference type="NCBI Taxonomy" id="59490"/>
    <lineage>
        <taxon>Eukaryota</taxon>
        <taxon>Viridiplantae</taxon>
        <taxon>Streptophyta</taxon>
        <taxon>Embryophyta</taxon>
        <taxon>Tracheophyta</taxon>
        <taxon>Spermatophyta</taxon>
        <taxon>Magnoliopsida</taxon>
        <taxon>eudicotyledons</taxon>
        <taxon>Gunneridae</taxon>
        <taxon>Pentapetalae</taxon>
        <taxon>rosids</taxon>
        <taxon>fabids</taxon>
        <taxon>Rosales</taxon>
        <taxon>Rosaceae</taxon>
        <taxon>Rosoideae</taxon>
        <taxon>Rosoideae incertae sedis</taxon>
        <taxon>Rubus</taxon>
    </lineage>
</organism>
<dbReference type="GO" id="GO:0032259">
    <property type="term" value="P:methylation"/>
    <property type="evidence" value="ECO:0007669"/>
    <property type="project" value="UniProtKB-KW"/>
</dbReference>
<evidence type="ECO:0000259" key="5">
    <source>
        <dbReference type="Pfam" id="PF00891"/>
    </source>
</evidence>
<dbReference type="AlphaFoldDB" id="A0AAW1WSX0"/>
<dbReference type="EMBL" id="JBEDUW010000005">
    <property type="protein sequence ID" value="KAK9926447.1"/>
    <property type="molecule type" value="Genomic_DNA"/>
</dbReference>
<dbReference type="InterPro" id="IPR012967">
    <property type="entry name" value="COMT_dimerisation"/>
</dbReference>
<evidence type="ECO:0000313" key="7">
    <source>
        <dbReference type="EMBL" id="KAK9926447.1"/>
    </source>
</evidence>
<dbReference type="Proteomes" id="UP001457282">
    <property type="component" value="Unassembled WGS sequence"/>
</dbReference>
<dbReference type="GO" id="GO:0046983">
    <property type="term" value="F:protein dimerization activity"/>
    <property type="evidence" value="ECO:0007669"/>
    <property type="project" value="InterPro"/>
</dbReference>
<dbReference type="Gene3D" id="1.10.10.10">
    <property type="entry name" value="Winged helix-like DNA-binding domain superfamily/Winged helix DNA-binding domain"/>
    <property type="match status" value="1"/>
</dbReference>
<sequence>MSTTNEENIHSQYAMQLITASLVPMVLKAAIELGVLDIIHRAGPGALLPPSEIASQLPSHNNPNAPLVLDRMLRLLSAHSILTCSVSTHQTDHVEVLRLYGSAPVAKYFIRDQHGASLATLLNFCQDKVNKDSWYHLADAVLEGGIPFTNAYGMDLVEYLAGDARCAEIFKNSMKEFNPILMKEILDNYTGFEGLNTLSPSYPGIEHIAGDMFVAIPKGDAIFMKWVLHLYDDKRCLMILKNCYEALPKHGKMIVVNLVIPESPETSPSAKSLFQFDMFLMNTTTTEKERTEKEFESLAKQAGFYTIRVACSAFNFSVVELFRST</sequence>
<evidence type="ECO:0000256" key="1">
    <source>
        <dbReference type="ARBA" id="ARBA00022603"/>
    </source>
</evidence>
<dbReference type="InterPro" id="IPR036390">
    <property type="entry name" value="WH_DNA-bd_sf"/>
</dbReference>
<dbReference type="Pfam" id="PF00891">
    <property type="entry name" value="Methyltransf_2"/>
    <property type="match status" value="2"/>
</dbReference>
<evidence type="ECO:0000256" key="3">
    <source>
        <dbReference type="ARBA" id="ARBA00022691"/>
    </source>
</evidence>
<feature type="active site" description="Proton acceptor" evidence="4">
    <location>
        <position position="229"/>
    </location>
</feature>
<dbReference type="InterPro" id="IPR036388">
    <property type="entry name" value="WH-like_DNA-bd_sf"/>
</dbReference>
<evidence type="ECO:0000256" key="2">
    <source>
        <dbReference type="ARBA" id="ARBA00022679"/>
    </source>
</evidence>
<evidence type="ECO:0000256" key="4">
    <source>
        <dbReference type="PIRSR" id="PIRSR005739-1"/>
    </source>
</evidence>
<feature type="domain" description="O-methyltransferase dimerisation" evidence="6">
    <location>
        <begin position="15"/>
        <end position="111"/>
    </location>
</feature>
<evidence type="ECO:0000259" key="6">
    <source>
        <dbReference type="Pfam" id="PF08100"/>
    </source>
</evidence>
<dbReference type="InterPro" id="IPR029063">
    <property type="entry name" value="SAM-dependent_MTases_sf"/>
</dbReference>
<gene>
    <name evidence="7" type="ORF">M0R45_023679</name>
</gene>
<dbReference type="InterPro" id="IPR001077">
    <property type="entry name" value="COMT_C"/>
</dbReference>
<proteinExistence type="predicted"/>
<protein>
    <submittedName>
        <fullName evidence="7">Uncharacterized protein</fullName>
    </submittedName>
</protein>
<comment type="caution">
    <text evidence="7">The sequence shown here is derived from an EMBL/GenBank/DDBJ whole genome shotgun (WGS) entry which is preliminary data.</text>
</comment>
<feature type="domain" description="O-methyltransferase C-terminal" evidence="5">
    <location>
        <begin position="203"/>
        <end position="304"/>
    </location>
</feature>